<dbReference type="EMBL" id="JACHHJ010000002">
    <property type="protein sequence ID" value="MBB6449886.1"/>
    <property type="molecule type" value="Genomic_DNA"/>
</dbReference>
<dbReference type="PANTHER" id="PTHR12526:SF630">
    <property type="entry name" value="GLYCOSYLTRANSFERASE"/>
    <property type="match status" value="1"/>
</dbReference>
<proteinExistence type="predicted"/>
<dbReference type="InterPro" id="IPR028098">
    <property type="entry name" value="Glyco_trans_4-like_N"/>
</dbReference>
<dbReference type="AlphaFoldDB" id="A0A841PRU7"/>
<name>A0A841PRU7_9BACL</name>
<keyword evidence="4" id="KW-1185">Reference proteome</keyword>
<evidence type="ECO:0000259" key="2">
    <source>
        <dbReference type="Pfam" id="PF13439"/>
    </source>
</evidence>
<sequence>MEKILFITPHLKGGGAERVILSLANEFSEIEDIDTTLMVNNFTGPYIKDIKHSLRTHILNKEIKVNPSLLITLRSMIKEINKIKPTVIMTTLTVSNLLLLAIKPFLKCNPRVVVRETNPPSAQWSGKKEKMFNVLYKLFYPRADKIIAISDAVKMDLLGYINKDKLKNKIKVIYNPIDIELIQRQAKERPDTNWINKKSKCNIISIGRLVPQKDYPTLLKAVAIVSQQIQCQLTILGEGQEYDHLVNMTKELGITEKVHFLGFVDNPYSYLKESDLFILTSKSEGFGLVIAESLALGTPVIATNCNGAPKEILDNGKYGTLVKVADAESIAKEILDYEDPATKKNKPSTRHYDFDIKKIARSYYQELISD</sequence>
<dbReference type="Pfam" id="PF13439">
    <property type="entry name" value="Glyco_transf_4"/>
    <property type="match status" value="1"/>
</dbReference>
<dbReference type="Pfam" id="PF00534">
    <property type="entry name" value="Glycos_transf_1"/>
    <property type="match status" value="1"/>
</dbReference>
<feature type="domain" description="Glycosyl transferase family 1" evidence="1">
    <location>
        <begin position="198"/>
        <end position="339"/>
    </location>
</feature>
<keyword evidence="3" id="KW-0808">Transferase</keyword>
<feature type="domain" description="Glycosyltransferase subfamily 4-like N-terminal" evidence="2">
    <location>
        <begin position="14"/>
        <end position="180"/>
    </location>
</feature>
<dbReference type="PANTHER" id="PTHR12526">
    <property type="entry name" value="GLYCOSYLTRANSFERASE"/>
    <property type="match status" value="1"/>
</dbReference>
<accession>A0A841PRU7</accession>
<evidence type="ECO:0000313" key="3">
    <source>
        <dbReference type="EMBL" id="MBB6449886.1"/>
    </source>
</evidence>
<evidence type="ECO:0000313" key="4">
    <source>
        <dbReference type="Proteomes" id="UP000568839"/>
    </source>
</evidence>
<evidence type="ECO:0000259" key="1">
    <source>
        <dbReference type="Pfam" id="PF00534"/>
    </source>
</evidence>
<dbReference type="SUPFAM" id="SSF53756">
    <property type="entry name" value="UDP-Glycosyltransferase/glycogen phosphorylase"/>
    <property type="match status" value="1"/>
</dbReference>
<organism evidence="3 4">
    <name type="scientific">Geomicrobium halophilum</name>
    <dbReference type="NCBI Taxonomy" id="549000"/>
    <lineage>
        <taxon>Bacteria</taxon>
        <taxon>Bacillati</taxon>
        <taxon>Bacillota</taxon>
        <taxon>Bacilli</taxon>
        <taxon>Bacillales</taxon>
        <taxon>Geomicrobium</taxon>
    </lineage>
</organism>
<dbReference type="Gene3D" id="3.40.50.2000">
    <property type="entry name" value="Glycogen Phosphorylase B"/>
    <property type="match status" value="2"/>
</dbReference>
<dbReference type="CDD" id="cd03811">
    <property type="entry name" value="GT4_GT28_WabH-like"/>
    <property type="match status" value="1"/>
</dbReference>
<dbReference type="InterPro" id="IPR001296">
    <property type="entry name" value="Glyco_trans_1"/>
</dbReference>
<gene>
    <name evidence="3" type="ORF">HNR44_001864</name>
</gene>
<dbReference type="RefSeq" id="WP_184403827.1">
    <property type="nucleotide sequence ID" value="NZ_JACHHJ010000002.1"/>
</dbReference>
<comment type="caution">
    <text evidence="3">The sequence shown here is derived from an EMBL/GenBank/DDBJ whole genome shotgun (WGS) entry which is preliminary data.</text>
</comment>
<reference evidence="3 4" key="1">
    <citation type="submission" date="2020-08" db="EMBL/GenBank/DDBJ databases">
        <title>Genomic Encyclopedia of Type Strains, Phase IV (KMG-IV): sequencing the most valuable type-strain genomes for metagenomic binning, comparative biology and taxonomic classification.</title>
        <authorList>
            <person name="Goeker M."/>
        </authorList>
    </citation>
    <scope>NUCLEOTIDE SEQUENCE [LARGE SCALE GENOMIC DNA]</scope>
    <source>
        <strain evidence="3 4">DSM 21769</strain>
    </source>
</reference>
<protein>
    <submittedName>
        <fullName evidence="3">Glycosyltransferase involved in cell wall biosynthesis</fullName>
    </submittedName>
</protein>
<dbReference type="GO" id="GO:0016757">
    <property type="term" value="F:glycosyltransferase activity"/>
    <property type="evidence" value="ECO:0007669"/>
    <property type="project" value="InterPro"/>
</dbReference>
<dbReference type="Proteomes" id="UP000568839">
    <property type="component" value="Unassembled WGS sequence"/>
</dbReference>